<gene>
    <name evidence="2" type="ORF">O6P43_025822</name>
</gene>
<feature type="chain" id="PRO_5042000661" evidence="1">
    <location>
        <begin position="20"/>
        <end position="118"/>
    </location>
</feature>
<comment type="caution">
    <text evidence="2">The sequence shown here is derived from an EMBL/GenBank/DDBJ whole genome shotgun (WGS) entry which is preliminary data.</text>
</comment>
<dbReference type="KEGG" id="qsa:O6P43_025822"/>
<dbReference type="AlphaFoldDB" id="A0AAD7LA19"/>
<evidence type="ECO:0000256" key="1">
    <source>
        <dbReference type="SAM" id="SignalP"/>
    </source>
</evidence>
<evidence type="ECO:0000313" key="2">
    <source>
        <dbReference type="EMBL" id="KAJ7954217.1"/>
    </source>
</evidence>
<sequence length="118" mass="13148">MSMSSTKTIIYLFLIITLATIPIPVDRDTQCSLCWLNGIAYVSKGYFLAVQSNTAKMFRVDVDDGRRDSWGEGVVYVEIDLNAERFATAVAVGEGKVERDNFGIEEVRSEKESGEENV</sequence>
<evidence type="ECO:0000313" key="3">
    <source>
        <dbReference type="Proteomes" id="UP001163823"/>
    </source>
</evidence>
<organism evidence="2 3">
    <name type="scientific">Quillaja saponaria</name>
    <name type="common">Soap bark tree</name>
    <dbReference type="NCBI Taxonomy" id="32244"/>
    <lineage>
        <taxon>Eukaryota</taxon>
        <taxon>Viridiplantae</taxon>
        <taxon>Streptophyta</taxon>
        <taxon>Embryophyta</taxon>
        <taxon>Tracheophyta</taxon>
        <taxon>Spermatophyta</taxon>
        <taxon>Magnoliopsida</taxon>
        <taxon>eudicotyledons</taxon>
        <taxon>Gunneridae</taxon>
        <taxon>Pentapetalae</taxon>
        <taxon>rosids</taxon>
        <taxon>fabids</taxon>
        <taxon>Fabales</taxon>
        <taxon>Quillajaceae</taxon>
        <taxon>Quillaja</taxon>
    </lineage>
</organism>
<keyword evidence="3" id="KW-1185">Reference proteome</keyword>
<feature type="signal peptide" evidence="1">
    <location>
        <begin position="1"/>
        <end position="19"/>
    </location>
</feature>
<accession>A0AAD7LA19</accession>
<name>A0AAD7LA19_QUISA</name>
<protein>
    <submittedName>
        <fullName evidence="2">Six-bladed beta-propeller</fullName>
    </submittedName>
</protein>
<keyword evidence="1" id="KW-0732">Signal</keyword>
<dbReference type="Proteomes" id="UP001163823">
    <property type="component" value="Chromosome 10"/>
</dbReference>
<dbReference type="EMBL" id="JARAOO010000010">
    <property type="protein sequence ID" value="KAJ7954217.1"/>
    <property type="molecule type" value="Genomic_DNA"/>
</dbReference>
<proteinExistence type="predicted"/>
<reference evidence="2" key="1">
    <citation type="journal article" date="2023" name="Science">
        <title>Elucidation of the pathway for biosynthesis of saponin adjuvants from the soapbark tree.</title>
        <authorList>
            <person name="Reed J."/>
            <person name="Orme A."/>
            <person name="El-Demerdash A."/>
            <person name="Owen C."/>
            <person name="Martin L.B.B."/>
            <person name="Misra R.C."/>
            <person name="Kikuchi S."/>
            <person name="Rejzek M."/>
            <person name="Martin A.C."/>
            <person name="Harkess A."/>
            <person name="Leebens-Mack J."/>
            <person name="Louveau T."/>
            <person name="Stephenson M.J."/>
            <person name="Osbourn A."/>
        </authorList>
    </citation>
    <scope>NUCLEOTIDE SEQUENCE</scope>
    <source>
        <strain evidence="2">S10</strain>
    </source>
</reference>